<keyword evidence="6 7" id="KW-0472">Membrane</keyword>
<gene>
    <name evidence="9" type="ORF">C8E03_103365</name>
</gene>
<accession>A0A318ENY6</accession>
<protein>
    <submittedName>
        <fullName evidence="9">Peptide/nickel transport system permease protein</fullName>
    </submittedName>
</protein>
<evidence type="ECO:0000256" key="2">
    <source>
        <dbReference type="ARBA" id="ARBA00022448"/>
    </source>
</evidence>
<evidence type="ECO:0000256" key="4">
    <source>
        <dbReference type="ARBA" id="ARBA00022692"/>
    </source>
</evidence>
<organism evidence="9 10">
    <name type="scientific">Lachnotalea glycerini</name>
    <dbReference type="NCBI Taxonomy" id="1763509"/>
    <lineage>
        <taxon>Bacteria</taxon>
        <taxon>Bacillati</taxon>
        <taxon>Bacillota</taxon>
        <taxon>Clostridia</taxon>
        <taxon>Lachnospirales</taxon>
        <taxon>Lachnospiraceae</taxon>
        <taxon>Lachnotalea</taxon>
    </lineage>
</organism>
<dbReference type="PANTHER" id="PTHR43163:SF6">
    <property type="entry name" value="DIPEPTIDE TRANSPORT SYSTEM PERMEASE PROTEIN DPPB-RELATED"/>
    <property type="match status" value="1"/>
</dbReference>
<feature type="transmembrane region" description="Helical" evidence="7">
    <location>
        <begin position="171"/>
        <end position="191"/>
    </location>
</feature>
<dbReference type="Pfam" id="PF00528">
    <property type="entry name" value="BPD_transp_1"/>
    <property type="match status" value="1"/>
</dbReference>
<proteinExistence type="inferred from homology"/>
<dbReference type="AlphaFoldDB" id="A0A318ENY6"/>
<dbReference type="PROSITE" id="PS50928">
    <property type="entry name" value="ABC_TM1"/>
    <property type="match status" value="1"/>
</dbReference>
<feature type="domain" description="ABC transmembrane type-1" evidence="8">
    <location>
        <begin position="99"/>
        <end position="300"/>
    </location>
</feature>
<evidence type="ECO:0000256" key="1">
    <source>
        <dbReference type="ARBA" id="ARBA00004651"/>
    </source>
</evidence>
<keyword evidence="4 7" id="KW-0812">Transmembrane</keyword>
<dbReference type="InterPro" id="IPR000515">
    <property type="entry name" value="MetI-like"/>
</dbReference>
<dbReference type="SUPFAM" id="SSF161098">
    <property type="entry name" value="MetI-like"/>
    <property type="match status" value="1"/>
</dbReference>
<dbReference type="PANTHER" id="PTHR43163">
    <property type="entry name" value="DIPEPTIDE TRANSPORT SYSTEM PERMEASE PROTEIN DPPB-RELATED"/>
    <property type="match status" value="1"/>
</dbReference>
<feature type="transmembrane region" description="Helical" evidence="7">
    <location>
        <begin position="235"/>
        <end position="257"/>
    </location>
</feature>
<comment type="similarity">
    <text evidence="7">Belongs to the binding-protein-dependent transport system permease family.</text>
</comment>
<feature type="transmembrane region" description="Helical" evidence="7">
    <location>
        <begin position="105"/>
        <end position="126"/>
    </location>
</feature>
<evidence type="ECO:0000256" key="5">
    <source>
        <dbReference type="ARBA" id="ARBA00022989"/>
    </source>
</evidence>
<evidence type="ECO:0000313" key="10">
    <source>
        <dbReference type="Proteomes" id="UP000247523"/>
    </source>
</evidence>
<evidence type="ECO:0000313" key="9">
    <source>
        <dbReference type="EMBL" id="PXV91795.1"/>
    </source>
</evidence>
<feature type="transmembrane region" description="Helical" evidence="7">
    <location>
        <begin position="277"/>
        <end position="303"/>
    </location>
</feature>
<dbReference type="EMBL" id="QICS01000003">
    <property type="protein sequence ID" value="PXV91795.1"/>
    <property type="molecule type" value="Genomic_DNA"/>
</dbReference>
<feature type="transmembrane region" description="Helical" evidence="7">
    <location>
        <begin position="138"/>
        <end position="159"/>
    </location>
</feature>
<dbReference type="Gene3D" id="1.10.3720.10">
    <property type="entry name" value="MetI-like"/>
    <property type="match status" value="1"/>
</dbReference>
<dbReference type="Pfam" id="PF19300">
    <property type="entry name" value="BPD_transp_1_N"/>
    <property type="match status" value="1"/>
</dbReference>
<dbReference type="Proteomes" id="UP000247523">
    <property type="component" value="Unassembled WGS sequence"/>
</dbReference>
<feature type="transmembrane region" description="Helical" evidence="7">
    <location>
        <begin position="9"/>
        <end position="29"/>
    </location>
</feature>
<sequence>MIRYTGKRFISVIPVIIGISIIAFMLGLITPGDPAAMALGRDGVSQVTPQLLENKRQELGLDQPGLIQYLNWAKKAIKGDLGKSYVDHTSVSGEILRRLPVTLTLSGYTMLLVCVFGLLFGVYSAAYLNRIPDVIMKFIMNLLMAFPAFWLGIILIIVFGENLKLLPTNGIDGISSFILPSVTLASANIAMTGRLMRSSMLEEFGKQYMLAADAKGIRRTQILLFHALPNAMLPVITYLGSCLGGILGGSAVIETIFSLPGIGSYVLEAIHARDYPIIQGYVLFMGVVYVIISLGIDLLCALLNPKMRLGGKA</sequence>
<dbReference type="CDD" id="cd06261">
    <property type="entry name" value="TM_PBP2"/>
    <property type="match status" value="1"/>
</dbReference>
<keyword evidence="3" id="KW-1003">Cell membrane</keyword>
<evidence type="ECO:0000256" key="3">
    <source>
        <dbReference type="ARBA" id="ARBA00022475"/>
    </source>
</evidence>
<comment type="caution">
    <text evidence="9">The sequence shown here is derived from an EMBL/GenBank/DDBJ whole genome shotgun (WGS) entry which is preliminary data.</text>
</comment>
<evidence type="ECO:0000256" key="6">
    <source>
        <dbReference type="ARBA" id="ARBA00023136"/>
    </source>
</evidence>
<dbReference type="RefSeq" id="WP_110290886.1">
    <property type="nucleotide sequence ID" value="NZ_QICS01000003.1"/>
</dbReference>
<name>A0A318ENY6_9FIRM</name>
<dbReference type="InterPro" id="IPR035906">
    <property type="entry name" value="MetI-like_sf"/>
</dbReference>
<keyword evidence="5 7" id="KW-1133">Transmembrane helix</keyword>
<dbReference type="InterPro" id="IPR045621">
    <property type="entry name" value="BPD_transp_1_N"/>
</dbReference>
<reference evidence="9 10" key="1">
    <citation type="submission" date="2018-05" db="EMBL/GenBank/DDBJ databases">
        <title>Genomic Encyclopedia of Type Strains, Phase IV (KMG-IV): sequencing the most valuable type-strain genomes for metagenomic binning, comparative biology and taxonomic classification.</title>
        <authorList>
            <person name="Goeker M."/>
        </authorList>
    </citation>
    <scope>NUCLEOTIDE SEQUENCE [LARGE SCALE GENOMIC DNA]</scope>
    <source>
        <strain evidence="9 10">DSM 28816</strain>
    </source>
</reference>
<dbReference type="GO" id="GO:0005886">
    <property type="term" value="C:plasma membrane"/>
    <property type="evidence" value="ECO:0007669"/>
    <property type="project" value="UniProtKB-SubCell"/>
</dbReference>
<keyword evidence="2 7" id="KW-0813">Transport</keyword>
<evidence type="ECO:0000259" key="8">
    <source>
        <dbReference type="PROSITE" id="PS50928"/>
    </source>
</evidence>
<evidence type="ECO:0000256" key="7">
    <source>
        <dbReference type="RuleBase" id="RU363032"/>
    </source>
</evidence>
<comment type="subcellular location">
    <subcellularLocation>
        <location evidence="1 7">Cell membrane</location>
        <topology evidence="1 7">Multi-pass membrane protein</topology>
    </subcellularLocation>
</comment>
<dbReference type="GO" id="GO:0055085">
    <property type="term" value="P:transmembrane transport"/>
    <property type="evidence" value="ECO:0007669"/>
    <property type="project" value="InterPro"/>
</dbReference>